<reference evidence="1" key="1">
    <citation type="submission" date="2018-06" db="EMBL/GenBank/DDBJ databases">
        <authorList>
            <person name="Zhirakovskaya E."/>
        </authorList>
    </citation>
    <scope>NUCLEOTIDE SEQUENCE</scope>
</reference>
<evidence type="ECO:0000313" key="1">
    <source>
        <dbReference type="EMBL" id="VAW27007.1"/>
    </source>
</evidence>
<dbReference type="EMBL" id="UOES01000171">
    <property type="protein sequence ID" value="VAW27007.1"/>
    <property type="molecule type" value="Genomic_DNA"/>
</dbReference>
<proteinExistence type="predicted"/>
<sequence length="301" mass="34002">MKNYLPFLLIMTVLTISSCGSDKKDDADAFLSELDEGIDAPAISEETINDILMQIPAPIEISMLMKESGSAYDRTILSNPDDVSKYNTTFKRAINLGIYGTDLIYTNIFNKNQEGLAYMKSVKELADDLNIGQFFNIRLIGRLATNNDNLDSIMLITTQNFNAINRYLQENKRANLSILFLVGGWMEAVHINCKMSIDNPEVTSLAERIGEQKIILENIMLLMSFYAETDPNIKELYEDMLQLKKAYSNIEITYTYAEPTTEIVDGVLMIIDNSSSTVHITQDNVKEIDRVIETIRSKLTS</sequence>
<dbReference type="PROSITE" id="PS51257">
    <property type="entry name" value="PROKAR_LIPOPROTEIN"/>
    <property type="match status" value="1"/>
</dbReference>
<gene>
    <name evidence="1" type="ORF">MNBD_BACTEROID06-1322</name>
</gene>
<organism evidence="1">
    <name type="scientific">hydrothermal vent metagenome</name>
    <dbReference type="NCBI Taxonomy" id="652676"/>
    <lineage>
        <taxon>unclassified sequences</taxon>
        <taxon>metagenomes</taxon>
        <taxon>ecological metagenomes</taxon>
    </lineage>
</organism>
<name>A0A3B0UPA8_9ZZZZ</name>
<protein>
    <submittedName>
        <fullName evidence="1">Uncharacterized protein</fullName>
    </submittedName>
</protein>
<dbReference type="AlphaFoldDB" id="A0A3B0UPA8"/>
<accession>A0A3B0UPA8</accession>